<dbReference type="SMART" id="SM00404">
    <property type="entry name" value="PTPc_motif"/>
    <property type="match status" value="1"/>
</dbReference>
<sequence length="170" mass="17983">MLRGGFAESMAFMIAEVTAANGVLGICPLPGVDGDYERDFRMIEGWAPDFVISMTEPDEMRAVGAEALGSDLGALGITFHSLPICDFGAPGPDVQAAWPDVSKEARAILSGGGRVLVHCRGGCGRSGMILLRLMVEMDEVPEAALVRLRAQRPCAVETKAQMAWAFAGKG</sequence>
<dbReference type="Proteomes" id="UP000199144">
    <property type="component" value="Unassembled WGS sequence"/>
</dbReference>
<dbReference type="InterPro" id="IPR029021">
    <property type="entry name" value="Prot-tyrosine_phosphatase-like"/>
</dbReference>
<dbReference type="PROSITE" id="PS00383">
    <property type="entry name" value="TYR_PHOSPHATASE_1"/>
    <property type="match status" value="1"/>
</dbReference>
<dbReference type="SUPFAM" id="SSF52799">
    <property type="entry name" value="(Phosphotyrosine protein) phosphatases II"/>
    <property type="match status" value="1"/>
</dbReference>
<dbReference type="Gene3D" id="3.90.190.10">
    <property type="entry name" value="Protein tyrosine phosphatase superfamily"/>
    <property type="match status" value="1"/>
</dbReference>
<gene>
    <name evidence="2" type="ORF">SAMN04488042_101480</name>
</gene>
<dbReference type="EMBL" id="FOTQ01000001">
    <property type="protein sequence ID" value="SFL50497.1"/>
    <property type="molecule type" value="Genomic_DNA"/>
</dbReference>
<organism evidence="2 3">
    <name type="scientific">Shimia aestuarii</name>
    <dbReference type="NCBI Taxonomy" id="254406"/>
    <lineage>
        <taxon>Bacteria</taxon>
        <taxon>Pseudomonadati</taxon>
        <taxon>Pseudomonadota</taxon>
        <taxon>Alphaproteobacteria</taxon>
        <taxon>Rhodobacterales</taxon>
        <taxon>Roseobacteraceae</taxon>
    </lineage>
</organism>
<dbReference type="InterPro" id="IPR050561">
    <property type="entry name" value="PTP"/>
</dbReference>
<evidence type="ECO:0000259" key="1">
    <source>
        <dbReference type="PROSITE" id="PS50056"/>
    </source>
</evidence>
<evidence type="ECO:0000313" key="3">
    <source>
        <dbReference type="Proteomes" id="UP000199144"/>
    </source>
</evidence>
<evidence type="ECO:0000313" key="2">
    <source>
        <dbReference type="EMBL" id="SFL50497.1"/>
    </source>
</evidence>
<dbReference type="InterPro" id="IPR000387">
    <property type="entry name" value="Tyr_Pase_dom"/>
</dbReference>
<name>A0A1I4I8U5_9RHOB</name>
<dbReference type="STRING" id="254406.SAMN04488042_101480"/>
<dbReference type="Pfam" id="PF22785">
    <property type="entry name" value="Tc-R-P"/>
    <property type="match status" value="1"/>
</dbReference>
<keyword evidence="3" id="KW-1185">Reference proteome</keyword>
<dbReference type="PANTHER" id="PTHR23339">
    <property type="entry name" value="TYROSINE SPECIFIC PROTEIN PHOSPHATASE AND DUAL SPECIFICITY PROTEIN PHOSPHATASE"/>
    <property type="match status" value="1"/>
</dbReference>
<protein>
    <submittedName>
        <fullName evidence="2">Dual specificity phosphatase, catalytic domain</fullName>
    </submittedName>
</protein>
<reference evidence="2 3" key="1">
    <citation type="submission" date="2016-10" db="EMBL/GenBank/DDBJ databases">
        <authorList>
            <person name="de Groot N.N."/>
        </authorList>
    </citation>
    <scope>NUCLEOTIDE SEQUENCE [LARGE SCALE GENOMIC DNA]</scope>
    <source>
        <strain evidence="2 3">DSM 15283</strain>
    </source>
</reference>
<dbReference type="InterPro" id="IPR003595">
    <property type="entry name" value="Tyr_Pase_cat"/>
</dbReference>
<accession>A0A1I4I8U5</accession>
<dbReference type="AlphaFoldDB" id="A0A1I4I8U5"/>
<dbReference type="InterPro" id="IPR016130">
    <property type="entry name" value="Tyr_Pase_AS"/>
</dbReference>
<feature type="domain" description="Tyrosine specific protein phosphatases" evidence="1">
    <location>
        <begin position="99"/>
        <end position="163"/>
    </location>
</feature>
<proteinExistence type="predicted"/>
<dbReference type="PROSITE" id="PS50056">
    <property type="entry name" value="TYR_PHOSPHATASE_2"/>
    <property type="match status" value="1"/>
</dbReference>